<accession>X0LK98</accession>
<dbReference type="SUPFAM" id="SSF48403">
    <property type="entry name" value="Ankyrin repeat"/>
    <property type="match status" value="1"/>
</dbReference>
<dbReference type="OrthoDB" id="823504at2759"/>
<proteinExistence type="predicted"/>
<feature type="compositionally biased region" description="Gly residues" evidence="4">
    <location>
        <begin position="571"/>
        <end position="581"/>
    </location>
</feature>
<name>X0LK98_FUSOX</name>
<dbReference type="SMART" id="SM00248">
    <property type="entry name" value="ANK"/>
    <property type="match status" value="8"/>
</dbReference>
<dbReference type="InterPro" id="IPR036770">
    <property type="entry name" value="Ankyrin_rpt-contain_sf"/>
</dbReference>
<dbReference type="PANTHER" id="PTHR24178">
    <property type="entry name" value="MOLTING PROTEIN MLT-4"/>
    <property type="match status" value="1"/>
</dbReference>
<organism evidence="5">
    <name type="scientific">Fusarium oxysporum f. sp. vasinfectum 25433</name>
    <dbReference type="NCBI Taxonomy" id="1089449"/>
    <lineage>
        <taxon>Eukaryota</taxon>
        <taxon>Fungi</taxon>
        <taxon>Dikarya</taxon>
        <taxon>Ascomycota</taxon>
        <taxon>Pezizomycotina</taxon>
        <taxon>Sordariomycetes</taxon>
        <taxon>Hypocreomycetidae</taxon>
        <taxon>Hypocreales</taxon>
        <taxon>Nectriaceae</taxon>
        <taxon>Fusarium</taxon>
        <taxon>Fusarium oxysporum species complex</taxon>
    </lineage>
</organism>
<feature type="region of interest" description="Disordered" evidence="4">
    <location>
        <begin position="565"/>
        <end position="590"/>
    </location>
</feature>
<dbReference type="PROSITE" id="PS50088">
    <property type="entry name" value="ANK_REPEAT"/>
    <property type="match status" value="2"/>
</dbReference>
<gene>
    <name evidence="5" type="ORF">FOTG_10686</name>
</gene>
<reference evidence="5" key="1">
    <citation type="submission" date="2011-11" db="EMBL/GenBank/DDBJ databases">
        <title>The Genome Sequence of Fusarium oxysporum Cotton.</title>
        <authorList>
            <consortium name="The Broad Institute Genome Sequencing Platform"/>
            <person name="Ma L.-J."/>
            <person name="Gale L.R."/>
            <person name="Schwartz D.C."/>
            <person name="Zhou S."/>
            <person name="Corby-Kistler H."/>
            <person name="Young S.K."/>
            <person name="Zeng Q."/>
            <person name="Gargeya S."/>
            <person name="Fitzgerald M."/>
            <person name="Haas B."/>
            <person name="Abouelleil A."/>
            <person name="Alvarado L."/>
            <person name="Arachchi H.M."/>
            <person name="Berlin A."/>
            <person name="Brown A."/>
            <person name="Chapman S.B."/>
            <person name="Chen Z."/>
            <person name="Dunbar C."/>
            <person name="Freedman E."/>
            <person name="Gearin G."/>
            <person name="Goldberg J."/>
            <person name="Griggs A."/>
            <person name="Gujja S."/>
            <person name="Heiman D."/>
            <person name="Howarth C."/>
            <person name="Larson L."/>
            <person name="Lui A."/>
            <person name="MacDonald P.J.P."/>
            <person name="Montmayeur A."/>
            <person name="Murphy C."/>
            <person name="Neiman D."/>
            <person name="Pearson M."/>
            <person name="Priest M."/>
            <person name="Roberts A."/>
            <person name="Saif S."/>
            <person name="Shea T."/>
            <person name="Shenoy N."/>
            <person name="Sisk P."/>
            <person name="Stolte C."/>
            <person name="Sykes S."/>
            <person name="Wortman J."/>
            <person name="Nusbaum C."/>
            <person name="Birren B."/>
        </authorList>
    </citation>
    <scope>NUCLEOTIDE SEQUENCE [LARGE SCALE GENOMIC DNA]</scope>
    <source>
        <strain evidence="5">25433</strain>
    </source>
</reference>
<protein>
    <submittedName>
        <fullName evidence="5">Uncharacterized protein</fullName>
    </submittedName>
</protein>
<dbReference type="InterPro" id="IPR002110">
    <property type="entry name" value="Ankyrin_rpt"/>
</dbReference>
<dbReference type="EMBL" id="JH657946">
    <property type="protein sequence ID" value="EXM21446.1"/>
    <property type="molecule type" value="Genomic_DNA"/>
</dbReference>
<keyword evidence="1" id="KW-0677">Repeat</keyword>
<evidence type="ECO:0000256" key="1">
    <source>
        <dbReference type="ARBA" id="ARBA00022737"/>
    </source>
</evidence>
<dbReference type="PANTHER" id="PTHR24178:SF41">
    <property type="entry name" value="ANKYRIN-2 ISOFORM X1"/>
    <property type="match status" value="1"/>
</dbReference>
<feature type="region of interest" description="Disordered" evidence="4">
    <location>
        <begin position="1"/>
        <end position="30"/>
    </location>
</feature>
<feature type="repeat" description="ANK" evidence="3">
    <location>
        <begin position="374"/>
        <end position="412"/>
    </location>
</feature>
<evidence type="ECO:0000256" key="4">
    <source>
        <dbReference type="SAM" id="MobiDB-lite"/>
    </source>
</evidence>
<dbReference type="Proteomes" id="UP000030701">
    <property type="component" value="Unassembled WGS sequence"/>
</dbReference>
<dbReference type="HOGENOM" id="CLU_023339_0_0_1"/>
<dbReference type="PROSITE" id="PS50297">
    <property type="entry name" value="ANK_REP_REGION"/>
    <property type="match status" value="1"/>
</dbReference>
<keyword evidence="2 3" id="KW-0040">ANK repeat</keyword>
<dbReference type="AlphaFoldDB" id="X0LK98"/>
<reference evidence="5" key="2">
    <citation type="submission" date="2012-05" db="EMBL/GenBank/DDBJ databases">
        <title>The Genome Annotation of Fusarium oxysporum Cotton.</title>
        <authorList>
            <consortium name="The Broad Institute Genomics Platform"/>
            <person name="Ma L.-J."/>
            <person name="Corby-Kistler H."/>
            <person name="Broz K."/>
            <person name="Gale L.R."/>
            <person name="Jonkers W."/>
            <person name="O'Donnell K."/>
            <person name="Ploetz R."/>
            <person name="Steinberg C."/>
            <person name="Schwartz D.C."/>
            <person name="VanEtten H."/>
            <person name="Zhou S."/>
            <person name="Young S.K."/>
            <person name="Zeng Q."/>
            <person name="Gargeya S."/>
            <person name="Fitzgerald M."/>
            <person name="Abouelleil A."/>
            <person name="Alvarado L."/>
            <person name="Chapman S.B."/>
            <person name="Gainer-Dewar J."/>
            <person name="Goldberg J."/>
            <person name="Griggs A."/>
            <person name="Gujja S."/>
            <person name="Hansen M."/>
            <person name="Howarth C."/>
            <person name="Imamovic A."/>
            <person name="Ireland A."/>
            <person name="Larimer J."/>
            <person name="McCowan C."/>
            <person name="Murphy C."/>
            <person name="Pearson M."/>
            <person name="Poon T.W."/>
            <person name="Priest M."/>
            <person name="Roberts A."/>
            <person name="Saif S."/>
            <person name="Shea T."/>
            <person name="Sykes S."/>
            <person name="Wortman J."/>
            <person name="Nusbaum C."/>
            <person name="Birren B."/>
        </authorList>
    </citation>
    <scope>NUCLEOTIDE SEQUENCE</scope>
    <source>
        <strain evidence="5">25433</strain>
    </source>
</reference>
<dbReference type="Pfam" id="PF12796">
    <property type="entry name" value="Ank_2"/>
    <property type="match status" value="1"/>
</dbReference>
<feature type="compositionally biased region" description="Basic and acidic residues" evidence="4">
    <location>
        <begin position="7"/>
        <end position="28"/>
    </location>
</feature>
<feature type="repeat" description="ANK" evidence="3">
    <location>
        <begin position="458"/>
        <end position="491"/>
    </location>
</feature>
<sequence length="590" mass="65992">MTSPPPHDVETPYEEFRKEPNDECERNGFGRSYRTPMTMADRDGSILYETEYFDLLVTIIEENDGKTLKRYLSIAPWAVPKESAGWRGYEMAHYNENYCLSAARRGCLDSLQVLLSHYNNDEDANRQVRFKQHQFELLNEAAQWGQTEVVQFLLDNQPVYASIHERDPNGHTAITAAANFHSTQFCSSPTGTSTSAAKNEEVVNLLLDRGASALDVVLIDNHNGKPFDTVLTLAAQWASPKLIKRLVDSGADVHAVVTKGSWAMKFWNQHRSYPEGRKTYSKVNALFAACSHANFEAVQTLIDCRGDGVAVSEMVFSRDNRSSIPIHWVTQSELPREIYNFSDSVLEGIVQNIANIIKLLLDLDPTTVNFQDNDGNTPLHYATRSLSRHDKQYTSVFQLLCNRGGDPSIRNHNGETPLHTLFRLYKGDTSFDNQDPVNTAAISILLAHGAKATDIDNSGDTPLHIAAANLHWIDAVRYLLRHGAHPAQQNLKSQTALHKAASGSYKGCTTVLTKASERIKMQNQMLEELVKAGGRELMDMADAEGNTPRHICQKTRDYWRERDTPTWMRGEGQGTGRGMGRGAPLKVDSI</sequence>
<evidence type="ECO:0000256" key="2">
    <source>
        <dbReference type="ARBA" id="ARBA00023043"/>
    </source>
</evidence>
<evidence type="ECO:0000313" key="5">
    <source>
        <dbReference type="EMBL" id="EXM21446.1"/>
    </source>
</evidence>
<dbReference type="Gene3D" id="1.25.40.20">
    <property type="entry name" value="Ankyrin repeat-containing domain"/>
    <property type="match status" value="4"/>
</dbReference>
<evidence type="ECO:0000256" key="3">
    <source>
        <dbReference type="PROSITE-ProRule" id="PRU00023"/>
    </source>
</evidence>